<feature type="domain" description="Nucleotide modification associated" evidence="1">
    <location>
        <begin position="7"/>
        <end position="220"/>
    </location>
</feature>
<reference evidence="2 3" key="1">
    <citation type="submission" date="2022-05" db="EMBL/GenBank/DDBJ databases">
        <title>Microbulbifer sp. nov., isolated from sponge.</title>
        <authorList>
            <person name="Gao L."/>
        </authorList>
    </citation>
    <scope>NUCLEOTIDE SEQUENCE [LARGE SCALE GENOMIC DNA]</scope>
    <source>
        <strain evidence="2 3">MI-G</strain>
        <plasmid evidence="2 3">unnamed</plasmid>
    </source>
</reference>
<protein>
    <submittedName>
        <fullName evidence="2">Nmad5 family putative nucleotide modification protein</fullName>
    </submittedName>
</protein>
<accession>A0ABY9EFB7</accession>
<dbReference type="Pfam" id="PF18757">
    <property type="entry name" value="Nmad5"/>
    <property type="match status" value="1"/>
</dbReference>
<name>A0ABY9EFB7_9GAMM</name>
<sequence>MKSFPITNEMRSNIARTLTSKAVEKEIRAIAKEADRLNTVFWKLYEKKLRAASGIPSTRWAELIQQEIATHVYQCVPRVAAGEGTEEALRIAGGSNAVQHMSTWLNSGLMETLSKVMQKRVSFSRDLTLVFTASKPLANMKGGDLIEDPDLIAAIKALELRTKAVLNAARDFYNQVQTILNSCRTSKQLQELLPEGAKYLPKPADKGKNLVPTELAASVTEMLQKGIPPVQTTAA</sequence>
<keyword evidence="3" id="KW-1185">Reference proteome</keyword>
<dbReference type="RefSeq" id="WP_301419279.1">
    <property type="nucleotide sequence ID" value="NZ_CP098024.1"/>
</dbReference>
<geneLocation type="plasmid" evidence="2 3">
    <name>unnamed</name>
</geneLocation>
<dbReference type="EMBL" id="CP098024">
    <property type="protein sequence ID" value="WKD51703.1"/>
    <property type="molecule type" value="Genomic_DNA"/>
</dbReference>
<keyword evidence="2" id="KW-0614">Plasmid</keyword>
<dbReference type="Proteomes" id="UP001321520">
    <property type="component" value="Plasmid unnamed"/>
</dbReference>
<evidence type="ECO:0000259" key="1">
    <source>
        <dbReference type="Pfam" id="PF18757"/>
    </source>
</evidence>
<evidence type="ECO:0000313" key="2">
    <source>
        <dbReference type="EMBL" id="WKD51703.1"/>
    </source>
</evidence>
<gene>
    <name evidence="2" type="ORF">M8T91_18500</name>
</gene>
<evidence type="ECO:0000313" key="3">
    <source>
        <dbReference type="Proteomes" id="UP001321520"/>
    </source>
</evidence>
<proteinExistence type="predicted"/>
<dbReference type="InterPro" id="IPR040835">
    <property type="entry name" value="Nmad5"/>
</dbReference>
<organism evidence="2 3">
    <name type="scientific">Microbulbifer spongiae</name>
    <dbReference type="NCBI Taxonomy" id="2944933"/>
    <lineage>
        <taxon>Bacteria</taxon>
        <taxon>Pseudomonadati</taxon>
        <taxon>Pseudomonadota</taxon>
        <taxon>Gammaproteobacteria</taxon>
        <taxon>Cellvibrionales</taxon>
        <taxon>Microbulbiferaceae</taxon>
        <taxon>Microbulbifer</taxon>
    </lineage>
</organism>